<feature type="region of interest" description="Disordered" evidence="1">
    <location>
        <begin position="335"/>
        <end position="468"/>
    </location>
</feature>
<accession>A0AAN6DY03</accession>
<dbReference type="EMBL" id="MU404353">
    <property type="protein sequence ID" value="KAI1613579.1"/>
    <property type="molecule type" value="Genomic_DNA"/>
</dbReference>
<proteinExistence type="predicted"/>
<reference evidence="2" key="1">
    <citation type="journal article" date="2022" name="bioRxiv">
        <title>Deciphering the potential niche of two novel black yeast fungi from a biological soil crust based on their genomes, phenotypes, and melanin regulation.</title>
        <authorList>
            <consortium name="DOE Joint Genome Institute"/>
            <person name="Carr E.C."/>
            <person name="Barton Q."/>
            <person name="Grambo S."/>
            <person name="Sullivan M."/>
            <person name="Renfro C.M."/>
            <person name="Kuo A."/>
            <person name="Pangilinan J."/>
            <person name="Lipzen A."/>
            <person name="Keymanesh K."/>
            <person name="Savage E."/>
            <person name="Barry K."/>
            <person name="Grigoriev I.V."/>
            <person name="Riekhof W.R."/>
            <person name="Harris S.S."/>
        </authorList>
    </citation>
    <scope>NUCLEOTIDE SEQUENCE</scope>
    <source>
        <strain evidence="2">JF 03-4F</strain>
    </source>
</reference>
<name>A0AAN6DY03_9EURO</name>
<evidence type="ECO:0000313" key="2">
    <source>
        <dbReference type="EMBL" id="KAI1613579.1"/>
    </source>
</evidence>
<evidence type="ECO:0000313" key="3">
    <source>
        <dbReference type="Proteomes" id="UP001203852"/>
    </source>
</evidence>
<feature type="compositionally biased region" description="Basic and acidic residues" evidence="1">
    <location>
        <begin position="396"/>
        <end position="405"/>
    </location>
</feature>
<evidence type="ECO:0000256" key="1">
    <source>
        <dbReference type="SAM" id="MobiDB-lite"/>
    </source>
</evidence>
<dbReference type="Gene3D" id="6.10.280.230">
    <property type="match status" value="1"/>
</dbReference>
<sequence>MADALCGPSNPLQNLQKHTQIDRTLQQDRLVSSRHSPAQGFRTADPRAGSLDADFHAFENASPSPFQFEQPNFANAGLAFAPQPPSAPAGWAADFQRLKLHDHPLPAGQFRTEAPLIKSTTGGWQNEFMRQRSSASTPISQGKQALREPSQTNMFAPTNYAQRPFQEYQSYGGGMGMGMGMQTYQEAGFQQAQAQPQQMTAVQNVQLSDVDFDAAFQEAMSHAQEMDNLQLRDTNAQPLETSSDLHQDQQHLPSEIKIGSDAIHYIEQSERTLDQDIQDADELARTAGQLLHNVQHDTSDKFQNSQFLDLMRKLRDREVEVQDNDLQFVNTATTTSTSTNQIEETRNNTTWDKMSISEGEMTAHRSREIMQQQQQQQQQQRQQEGHFDFPNMDSVYRPDEADFSERPSFGVQSPPYTTYGFEDDQYPSQSYPQVARQPQRQTDELHPGGRWYPDQSPSSLEKRISMSEFEYTDESAGLARRFVR</sequence>
<feature type="region of interest" description="Disordered" evidence="1">
    <location>
        <begin position="28"/>
        <end position="48"/>
    </location>
</feature>
<protein>
    <recommendedName>
        <fullName evidence="4">Peroxin 20</fullName>
    </recommendedName>
</protein>
<organism evidence="2 3">
    <name type="scientific">Exophiala viscosa</name>
    <dbReference type="NCBI Taxonomy" id="2486360"/>
    <lineage>
        <taxon>Eukaryota</taxon>
        <taxon>Fungi</taxon>
        <taxon>Dikarya</taxon>
        <taxon>Ascomycota</taxon>
        <taxon>Pezizomycotina</taxon>
        <taxon>Eurotiomycetes</taxon>
        <taxon>Chaetothyriomycetidae</taxon>
        <taxon>Chaetothyriales</taxon>
        <taxon>Herpotrichiellaceae</taxon>
        <taxon>Exophiala</taxon>
    </lineage>
</organism>
<feature type="compositionally biased region" description="Polar residues" evidence="1">
    <location>
        <begin position="426"/>
        <end position="440"/>
    </location>
</feature>
<keyword evidence="3" id="KW-1185">Reference proteome</keyword>
<dbReference type="AlphaFoldDB" id="A0AAN6DY03"/>
<comment type="caution">
    <text evidence="2">The sequence shown here is derived from an EMBL/GenBank/DDBJ whole genome shotgun (WGS) entry which is preliminary data.</text>
</comment>
<evidence type="ECO:0008006" key="4">
    <source>
        <dbReference type="Google" id="ProtNLM"/>
    </source>
</evidence>
<feature type="compositionally biased region" description="Low complexity" evidence="1">
    <location>
        <begin position="371"/>
        <end position="382"/>
    </location>
</feature>
<gene>
    <name evidence="2" type="ORF">EDD36DRAFT_201111</name>
</gene>
<dbReference type="Proteomes" id="UP001203852">
    <property type="component" value="Unassembled WGS sequence"/>
</dbReference>